<dbReference type="AlphaFoldDB" id="A0A382MNN8"/>
<dbReference type="Gene3D" id="3.60.130.10">
    <property type="entry name" value="Clavaminate synthase-like"/>
    <property type="match status" value="1"/>
</dbReference>
<dbReference type="EMBL" id="UINC01094277">
    <property type="protein sequence ID" value="SVC49387.1"/>
    <property type="molecule type" value="Genomic_DNA"/>
</dbReference>
<dbReference type="GO" id="GO:0016491">
    <property type="term" value="F:oxidoreductase activity"/>
    <property type="evidence" value="ECO:0007669"/>
    <property type="project" value="UniProtKB-KW"/>
</dbReference>
<reference evidence="3" key="1">
    <citation type="submission" date="2018-05" db="EMBL/GenBank/DDBJ databases">
        <authorList>
            <person name="Lanie J.A."/>
            <person name="Ng W.-L."/>
            <person name="Kazmierczak K.M."/>
            <person name="Andrzejewski T.M."/>
            <person name="Davidsen T.M."/>
            <person name="Wayne K.J."/>
            <person name="Tettelin H."/>
            <person name="Glass J.I."/>
            <person name="Rusch D."/>
            <person name="Podicherti R."/>
            <person name="Tsui H.-C.T."/>
            <person name="Winkler M.E."/>
        </authorList>
    </citation>
    <scope>NUCLEOTIDE SEQUENCE</scope>
</reference>
<name>A0A382MNN8_9ZZZZ</name>
<dbReference type="InterPro" id="IPR042098">
    <property type="entry name" value="TauD-like_sf"/>
</dbReference>
<sequence>MCRADVSDAAPSLTSSQRHALDTLETLAEDLDFHVSLSLKAGDLLLLNNWTTFHRWNEFVDTVAVGHKRHLLRIWLAMANSRPIAPRFLEHFGSTAAGVVRGGMRPTNRRCE</sequence>
<gene>
    <name evidence="3" type="ORF">METZ01_LOCUS302241</name>
</gene>
<dbReference type="SUPFAM" id="SSF51197">
    <property type="entry name" value="Clavaminate synthase-like"/>
    <property type="match status" value="1"/>
</dbReference>
<keyword evidence="1" id="KW-0560">Oxidoreductase</keyword>
<dbReference type="Pfam" id="PF02668">
    <property type="entry name" value="TauD"/>
    <property type="match status" value="1"/>
</dbReference>
<evidence type="ECO:0000256" key="1">
    <source>
        <dbReference type="ARBA" id="ARBA00023002"/>
    </source>
</evidence>
<organism evidence="3">
    <name type="scientific">marine metagenome</name>
    <dbReference type="NCBI Taxonomy" id="408172"/>
    <lineage>
        <taxon>unclassified sequences</taxon>
        <taxon>metagenomes</taxon>
        <taxon>ecological metagenomes</taxon>
    </lineage>
</organism>
<evidence type="ECO:0000313" key="3">
    <source>
        <dbReference type="EMBL" id="SVC49387.1"/>
    </source>
</evidence>
<protein>
    <recommendedName>
        <fullName evidence="2">TauD/TfdA-like domain-containing protein</fullName>
    </recommendedName>
</protein>
<evidence type="ECO:0000259" key="2">
    <source>
        <dbReference type="Pfam" id="PF02668"/>
    </source>
</evidence>
<dbReference type="InterPro" id="IPR003819">
    <property type="entry name" value="TauD/TfdA-like"/>
</dbReference>
<proteinExistence type="predicted"/>
<feature type="domain" description="TauD/TfdA-like" evidence="2">
    <location>
        <begin position="14"/>
        <end position="75"/>
    </location>
</feature>
<accession>A0A382MNN8</accession>